<name>A0A087ULG9_STEMI</name>
<evidence type="ECO:0000313" key="2">
    <source>
        <dbReference type="EMBL" id="KFM78208.1"/>
    </source>
</evidence>
<gene>
    <name evidence="2" type="ORF">X975_19697</name>
</gene>
<dbReference type="EMBL" id="KK120391">
    <property type="protein sequence ID" value="KFM78208.1"/>
    <property type="molecule type" value="Genomic_DNA"/>
</dbReference>
<protein>
    <submittedName>
        <fullName evidence="2">Uncharacterized protein</fullName>
    </submittedName>
</protein>
<organism evidence="2 3">
    <name type="scientific">Stegodyphus mimosarum</name>
    <name type="common">African social velvet spider</name>
    <dbReference type="NCBI Taxonomy" id="407821"/>
    <lineage>
        <taxon>Eukaryota</taxon>
        <taxon>Metazoa</taxon>
        <taxon>Ecdysozoa</taxon>
        <taxon>Arthropoda</taxon>
        <taxon>Chelicerata</taxon>
        <taxon>Arachnida</taxon>
        <taxon>Araneae</taxon>
        <taxon>Araneomorphae</taxon>
        <taxon>Entelegynae</taxon>
        <taxon>Eresoidea</taxon>
        <taxon>Eresidae</taxon>
        <taxon>Stegodyphus</taxon>
    </lineage>
</organism>
<evidence type="ECO:0000256" key="1">
    <source>
        <dbReference type="SAM" id="Phobius"/>
    </source>
</evidence>
<reference evidence="2 3" key="1">
    <citation type="submission" date="2013-11" db="EMBL/GenBank/DDBJ databases">
        <title>Genome sequencing of Stegodyphus mimosarum.</title>
        <authorList>
            <person name="Bechsgaard J."/>
        </authorList>
    </citation>
    <scope>NUCLEOTIDE SEQUENCE [LARGE SCALE GENOMIC DNA]</scope>
</reference>
<keyword evidence="3" id="KW-1185">Reference proteome</keyword>
<proteinExistence type="predicted"/>
<feature type="non-terminal residue" evidence="2">
    <location>
        <position position="49"/>
    </location>
</feature>
<evidence type="ECO:0000313" key="3">
    <source>
        <dbReference type="Proteomes" id="UP000054359"/>
    </source>
</evidence>
<dbReference type="Proteomes" id="UP000054359">
    <property type="component" value="Unassembled WGS sequence"/>
</dbReference>
<dbReference type="AlphaFoldDB" id="A0A087ULG9"/>
<keyword evidence="1" id="KW-0472">Membrane</keyword>
<feature type="transmembrane region" description="Helical" evidence="1">
    <location>
        <begin position="21"/>
        <end position="46"/>
    </location>
</feature>
<keyword evidence="1" id="KW-1133">Transmembrane helix</keyword>
<keyword evidence="1" id="KW-0812">Transmembrane</keyword>
<sequence length="49" mass="5778">MHLTYNHLHQTSLKKIFTRSYGKYCLSLFLKGYTLIFSFSLIFLGFPSN</sequence>
<accession>A0A087ULG9</accession>